<feature type="region of interest" description="Disordered" evidence="2">
    <location>
        <begin position="238"/>
        <end position="268"/>
    </location>
</feature>
<name>A0AAN8PXT2_POLSC</name>
<proteinExistence type="predicted"/>
<dbReference type="EMBL" id="JAWJWE010000003">
    <property type="protein sequence ID" value="KAK6639487.1"/>
    <property type="molecule type" value="Genomic_DNA"/>
</dbReference>
<evidence type="ECO:0000313" key="4">
    <source>
        <dbReference type="Proteomes" id="UP001372834"/>
    </source>
</evidence>
<evidence type="ECO:0000256" key="2">
    <source>
        <dbReference type="SAM" id="MobiDB-lite"/>
    </source>
</evidence>
<dbReference type="AlphaFoldDB" id="A0AAN8PXT2"/>
<organism evidence="3 4">
    <name type="scientific">Polyplax serrata</name>
    <name type="common">Common mouse louse</name>
    <dbReference type="NCBI Taxonomy" id="468196"/>
    <lineage>
        <taxon>Eukaryota</taxon>
        <taxon>Metazoa</taxon>
        <taxon>Ecdysozoa</taxon>
        <taxon>Arthropoda</taxon>
        <taxon>Hexapoda</taxon>
        <taxon>Insecta</taxon>
        <taxon>Pterygota</taxon>
        <taxon>Neoptera</taxon>
        <taxon>Paraneoptera</taxon>
        <taxon>Psocodea</taxon>
        <taxon>Troctomorpha</taxon>
        <taxon>Phthiraptera</taxon>
        <taxon>Anoplura</taxon>
        <taxon>Polyplacidae</taxon>
        <taxon>Polyplax</taxon>
    </lineage>
</organism>
<keyword evidence="1" id="KW-0175">Coiled coil</keyword>
<feature type="compositionally biased region" description="Basic and acidic residues" evidence="2">
    <location>
        <begin position="1"/>
        <end position="13"/>
    </location>
</feature>
<feature type="compositionally biased region" description="Low complexity" evidence="2">
    <location>
        <begin position="115"/>
        <end position="130"/>
    </location>
</feature>
<feature type="region of interest" description="Disordered" evidence="2">
    <location>
        <begin position="410"/>
        <end position="434"/>
    </location>
</feature>
<feature type="compositionally biased region" description="Basic residues" evidence="2">
    <location>
        <begin position="156"/>
        <end position="170"/>
    </location>
</feature>
<feature type="coiled-coil region" evidence="1">
    <location>
        <begin position="505"/>
        <end position="556"/>
    </location>
</feature>
<accession>A0AAN8PXT2</accession>
<sequence length="590" mass="67538">MSKIDLKRDSEKRLKSKFGRKHKRDMKLQELEKQLQFAESRCGTLKQQLDYIKQLYGCPKCTDTQGQFQPPYENGQGGGDNVNYYSFEESRKLGSPVSFVEHKENSLIADYAYHNSSNSNTTCTNSNSNNKQMSVKEDGQSKGKSQSKQRNPLRLQKLKKKNSKKLKRRRRIDDTSSSKFSNVSSQTQSQVWQDPVVEIYKNSAVNAESESGLEIGSNKRKLKVSNLNVEAHRVAGFEGNREESKEKVLEEVKQKRSNSLTSKKPASEIKEEGIQTDISLDGLLMTQKKEIEQNKELYTDKESITRTENPSFYEPLKSYCQPTISSKRKQVDRDLYSSFNNINIRSIPFIAAKSTTPSHNIGVNIQQVLSIIKKRHVSNENSTALANDSCNDIKLMSMFGGKKMIQSEVEHTSEVGTTTVGSSETKKRPEGLRSNLSHWISNSDVVREKQSSAKEKNSQRNQNLDWSLKVDKLKKVLVFLHEDFTSLSQKYKRLQKKLKKRNISKTDAKGELADIEKDLEKKEEEITVVIGLYKEVLNLREDMKKLQNRYDLLTCEKVFVLDGLKQSNSAHTQMTMLLRKIQNFQDKLKG</sequence>
<feature type="region of interest" description="Disordered" evidence="2">
    <location>
        <begin position="1"/>
        <end position="22"/>
    </location>
</feature>
<protein>
    <submittedName>
        <fullName evidence="3">Uncharacterized protein</fullName>
    </submittedName>
</protein>
<feature type="region of interest" description="Disordered" evidence="2">
    <location>
        <begin position="114"/>
        <end position="187"/>
    </location>
</feature>
<comment type="caution">
    <text evidence="3">The sequence shown here is derived from an EMBL/GenBank/DDBJ whole genome shotgun (WGS) entry which is preliminary data.</text>
</comment>
<reference evidence="3 4" key="1">
    <citation type="submission" date="2023-10" db="EMBL/GenBank/DDBJ databases">
        <title>Genomes of two closely related lineages of the louse Polyplax serrata with different host specificities.</title>
        <authorList>
            <person name="Martinu J."/>
            <person name="Tarabai H."/>
            <person name="Stefka J."/>
            <person name="Hypsa V."/>
        </authorList>
    </citation>
    <scope>NUCLEOTIDE SEQUENCE [LARGE SCALE GENOMIC DNA]</scope>
    <source>
        <strain evidence="3">HR10_N</strain>
    </source>
</reference>
<dbReference type="Proteomes" id="UP001372834">
    <property type="component" value="Unassembled WGS sequence"/>
</dbReference>
<evidence type="ECO:0000313" key="3">
    <source>
        <dbReference type="EMBL" id="KAK6639487.1"/>
    </source>
</evidence>
<feature type="compositionally biased region" description="Polar residues" evidence="2">
    <location>
        <begin position="177"/>
        <end position="187"/>
    </location>
</feature>
<feature type="compositionally biased region" description="Basic and acidic residues" evidence="2">
    <location>
        <begin position="238"/>
        <end position="254"/>
    </location>
</feature>
<feature type="compositionally biased region" description="Low complexity" evidence="2">
    <location>
        <begin position="414"/>
        <end position="423"/>
    </location>
</feature>
<evidence type="ECO:0000256" key="1">
    <source>
        <dbReference type="SAM" id="Coils"/>
    </source>
</evidence>
<gene>
    <name evidence="3" type="ORF">RUM43_007760</name>
</gene>